<evidence type="ECO:0000313" key="1">
    <source>
        <dbReference type="EMBL" id="AAR28933.1"/>
    </source>
</evidence>
<dbReference type="RefSeq" id="YP_758466.1">
    <property type="nucleotide sequence ID" value="NC_008348.1"/>
</dbReference>
<name>Q0IKV0_NPVLS</name>
<sequence length="333" mass="39710">MSVYNEPFRLGPTINELFESGTMDGMHKAFVNFKPPIRSLRRESIARHTDMILSKDFDWMMHCHPVFPSFHVSIFSFAYYQRFMSEALLTEYLKKLENIKPSATAMDELENEKRIKNMSMDFLTAMETFQKQRKLIRRFAITAKFGNFVRMVEIVNELLQPFRMQVIAPLKPEKSAHRHIVVTTTVIEIKFVNQPDNEPDEHHWVEASIEYNYRSNELSVHLPEFTCNEKFWMQYTRDKGLTTRNVTDKYFAYGNMLMDTFETSPVIHSYRRRFHRDILTFDILTRTCNTHVPLEKFDNEEYNVAAPERPKKHARMMFLKKNKNRRFKSFGLL</sequence>
<dbReference type="EMBL" id="AY394490">
    <property type="protein sequence ID" value="AAR28933.1"/>
    <property type="molecule type" value="Genomic_DNA"/>
</dbReference>
<evidence type="ECO:0000313" key="2">
    <source>
        <dbReference type="Proteomes" id="UP000201737"/>
    </source>
</evidence>
<reference evidence="1 2" key="1">
    <citation type="journal article" date="2007" name="Virus Genes">
        <title>Genome sequence of Leucania seperata nucleopolyhedrovirus.</title>
        <authorList>
            <person name="Xiao H."/>
            <person name="Qi Y."/>
        </authorList>
    </citation>
    <scope>NUCLEOTIDE SEQUENCE [LARGE SCALE GENOMIC DNA]</scope>
    <source>
        <strain evidence="1 2">AH1</strain>
    </source>
</reference>
<keyword evidence="2" id="KW-1185">Reference proteome</keyword>
<dbReference type="KEGG" id="vg:5176307"/>
<proteinExistence type="predicted"/>
<organismHost>
    <name type="scientific">Lepidoptera</name>
    <name type="common">moths &amp; butterflies</name>
    <dbReference type="NCBI Taxonomy" id="7088"/>
</organismHost>
<dbReference type="GeneID" id="5176307"/>
<accession>Q0IKV0</accession>
<organism evidence="1 2">
    <name type="scientific">Leucania separata nucleopolyhedrovirus</name>
    <name type="common">LsNPV</name>
    <dbReference type="NCBI Taxonomy" id="1307956"/>
    <lineage>
        <taxon>Viruses</taxon>
        <taxon>Viruses incertae sedis</taxon>
        <taxon>Naldaviricetes</taxon>
        <taxon>Lefavirales</taxon>
        <taxon>Baculoviridae</taxon>
        <taxon>Alphabaculovirus</taxon>
        <taxon>Alphabaculovirus leseparatae</taxon>
    </lineage>
</organism>
<dbReference type="Proteomes" id="UP000201737">
    <property type="component" value="Segment"/>
</dbReference>
<protein>
    <submittedName>
        <fullName evidence="1">ORF169</fullName>
    </submittedName>
</protein>
<reference evidence="1 2" key="2">
    <citation type="journal article" date="2007" name="Virus Res.">
        <title>P13 of Leucania separata multiple nuclear polyhedrosis virus affected the polyhedra and budded virions yields of AcMNPV.</title>
        <authorList>
            <person name="Du E.Q."/>
            <person name="Yan F."/>
            <person name="Jin W.X."/>
            <person name="Lu N."/>
            <person name="Xiao H.Z."/>
            <person name="Lu S.Y."/>
            <person name="Qi Y.P."/>
        </authorList>
    </citation>
    <scope>NUCLEOTIDE SEQUENCE [LARGE SCALE GENOMIC DNA]</scope>
    <source>
        <strain evidence="1 2">AH1</strain>
    </source>
</reference>